<protein>
    <submittedName>
        <fullName evidence="1">Uncharacterized protein</fullName>
    </submittedName>
</protein>
<comment type="caution">
    <text evidence="1">The sequence shown here is derived from an EMBL/GenBank/DDBJ whole genome shotgun (WGS) entry which is preliminary data.</text>
</comment>
<reference evidence="1 2" key="1">
    <citation type="journal article" date="2012" name="J. Bacteriol.">
        <title>Draft Genome Sequence of Cecembia lonarensis Strain LW9T, Isolated from Lonar Lake, a Haloalkaline Lake in India.</title>
        <authorList>
            <person name="Shivaji S."/>
            <person name="Ara S."/>
            <person name="Singh A."/>
            <person name="Pinnaka A.K."/>
        </authorList>
    </citation>
    <scope>NUCLEOTIDE SEQUENCE [LARGE SCALE GENOMIC DNA]</scope>
    <source>
        <strain evidence="1 2">LW9</strain>
    </source>
</reference>
<evidence type="ECO:0000313" key="2">
    <source>
        <dbReference type="Proteomes" id="UP000004478"/>
    </source>
</evidence>
<gene>
    <name evidence="1" type="ORF">B879_04099</name>
</gene>
<proteinExistence type="predicted"/>
<dbReference type="EMBL" id="AMGM01000155">
    <property type="protein sequence ID" value="EKB47301.1"/>
    <property type="molecule type" value="Genomic_DNA"/>
</dbReference>
<keyword evidence="2" id="KW-1185">Reference proteome</keyword>
<dbReference type="AlphaFoldDB" id="K1KXW9"/>
<dbReference type="RefSeq" id="WP_009187117.1">
    <property type="nucleotide sequence ID" value="NZ_AMGM01000155.1"/>
</dbReference>
<sequence length="184" mass="22252">MKSLLKKIFSNRYKERYNYYHLEYQSNFAESSVYKERLLTFKQERQKVTQAILPLLLNKDESWDKLQFPDKKADITVNLDYGFRIQVYRTYFHGIKAKIEWHSFNEKIFLIRFRFQFLDEEQSNKLKELLHNCFLFNTTDSICLQDPSGLRLDIEESTTEHYFWIYPKGSDLGFMADHLQKSAD</sequence>
<dbReference type="Proteomes" id="UP000004478">
    <property type="component" value="Unassembled WGS sequence"/>
</dbReference>
<name>K1KXW9_CECL9</name>
<evidence type="ECO:0000313" key="1">
    <source>
        <dbReference type="EMBL" id="EKB47301.1"/>
    </source>
</evidence>
<accession>K1KXW9</accession>
<organism evidence="1 2">
    <name type="scientific">Cecembia lonarensis (strain CCUG 58316 / KCTC 22772 / LW9)</name>
    <dbReference type="NCBI Taxonomy" id="1225176"/>
    <lineage>
        <taxon>Bacteria</taxon>
        <taxon>Pseudomonadati</taxon>
        <taxon>Bacteroidota</taxon>
        <taxon>Cytophagia</taxon>
        <taxon>Cytophagales</taxon>
        <taxon>Cyclobacteriaceae</taxon>
        <taxon>Cecembia</taxon>
    </lineage>
</organism>